<feature type="domain" description="Proteinase inhibitor I42 chagasin" evidence="3">
    <location>
        <begin position="15"/>
        <end position="99"/>
    </location>
</feature>
<dbReference type="Gene3D" id="2.60.40.2020">
    <property type="match status" value="1"/>
</dbReference>
<gene>
    <name evidence="4" type="ORF">EIY87_32480</name>
</gene>
<evidence type="ECO:0000256" key="2">
    <source>
        <dbReference type="ARBA" id="ARBA00022704"/>
    </source>
</evidence>
<evidence type="ECO:0000313" key="4">
    <source>
        <dbReference type="EMBL" id="RSD11509.1"/>
    </source>
</evidence>
<evidence type="ECO:0000313" key="5">
    <source>
        <dbReference type="Proteomes" id="UP000267081"/>
    </source>
</evidence>
<keyword evidence="5" id="KW-1185">Reference proteome</keyword>
<reference evidence="4 5" key="1">
    <citation type="submission" date="2018-12" db="EMBL/GenBank/DDBJ databases">
        <title>Amycolatopsis eburnea sp. nov. actinomycete associate with arbuscular mycorrhiza fungal spore.</title>
        <authorList>
            <person name="Lumyong S."/>
            <person name="Chaiya L."/>
        </authorList>
    </citation>
    <scope>NUCLEOTIDE SEQUENCE [LARGE SCALE GENOMIC DNA]</scope>
    <source>
        <strain evidence="4 5">GLM-1</strain>
    </source>
</reference>
<evidence type="ECO:0000256" key="1">
    <source>
        <dbReference type="ARBA" id="ARBA00022690"/>
    </source>
</evidence>
<dbReference type="RefSeq" id="WP_125313735.1">
    <property type="nucleotide sequence ID" value="NZ_RSEC01000059.1"/>
</dbReference>
<dbReference type="Proteomes" id="UP000267081">
    <property type="component" value="Unassembled WGS sequence"/>
</dbReference>
<keyword evidence="1" id="KW-0646">Protease inhibitor</keyword>
<dbReference type="AlphaFoldDB" id="A0A3R9DSJ9"/>
<keyword evidence="2" id="KW-0789">Thiol protease inhibitor</keyword>
<sequence length="102" mass="11252">MRVITLEADGAAADVAPGERLELRLPENAGTGYQWVLDGPEPPLRVVEETLHPVADRAGGTGEHRFVLHADAPGETTLVARHARPWAPESELRRFRLTVRVR</sequence>
<dbReference type="Pfam" id="PF09394">
    <property type="entry name" value="Inhibitor_I42"/>
    <property type="match status" value="1"/>
</dbReference>
<proteinExistence type="predicted"/>
<dbReference type="SUPFAM" id="SSF141066">
    <property type="entry name" value="ICP-like"/>
    <property type="match status" value="1"/>
</dbReference>
<accession>A0A3R9DSJ9</accession>
<evidence type="ECO:0000259" key="3">
    <source>
        <dbReference type="Pfam" id="PF09394"/>
    </source>
</evidence>
<dbReference type="InterPro" id="IPR018990">
    <property type="entry name" value="Prot_inh_I42_chagasin"/>
</dbReference>
<dbReference type="GO" id="GO:0004869">
    <property type="term" value="F:cysteine-type endopeptidase inhibitor activity"/>
    <property type="evidence" value="ECO:0007669"/>
    <property type="project" value="UniProtKB-KW"/>
</dbReference>
<dbReference type="InterPro" id="IPR036331">
    <property type="entry name" value="Chagasin-like_sf"/>
</dbReference>
<comment type="caution">
    <text evidence="4">The sequence shown here is derived from an EMBL/GenBank/DDBJ whole genome shotgun (WGS) entry which is preliminary data.</text>
</comment>
<dbReference type="EMBL" id="RSEC01000059">
    <property type="protein sequence ID" value="RSD11509.1"/>
    <property type="molecule type" value="Genomic_DNA"/>
</dbReference>
<dbReference type="OrthoDB" id="3556586at2"/>
<name>A0A3R9DSJ9_9PSEU</name>
<protein>
    <recommendedName>
        <fullName evidence="3">Proteinase inhibitor I42 chagasin domain-containing protein</fullName>
    </recommendedName>
</protein>
<organism evidence="4 5">
    <name type="scientific">Amycolatopsis eburnea</name>
    <dbReference type="NCBI Taxonomy" id="2267691"/>
    <lineage>
        <taxon>Bacteria</taxon>
        <taxon>Bacillati</taxon>
        <taxon>Actinomycetota</taxon>
        <taxon>Actinomycetes</taxon>
        <taxon>Pseudonocardiales</taxon>
        <taxon>Pseudonocardiaceae</taxon>
        <taxon>Amycolatopsis</taxon>
    </lineage>
</organism>